<gene>
    <name evidence="2" type="ORF">PUNSTDRAFT_122712</name>
</gene>
<dbReference type="OrthoDB" id="2500073at2759"/>
<feature type="compositionally biased region" description="Low complexity" evidence="1">
    <location>
        <begin position="1"/>
        <end position="12"/>
    </location>
</feature>
<evidence type="ECO:0000256" key="1">
    <source>
        <dbReference type="SAM" id="MobiDB-lite"/>
    </source>
</evidence>
<accession>R7S4D2</accession>
<evidence type="ECO:0000313" key="2">
    <source>
        <dbReference type="EMBL" id="EIN04657.1"/>
    </source>
</evidence>
<dbReference type="RefSeq" id="XP_007388050.1">
    <property type="nucleotide sequence ID" value="XM_007387988.1"/>
</dbReference>
<reference evidence="3" key="1">
    <citation type="journal article" date="2012" name="Science">
        <title>The Paleozoic origin of enzymatic lignin decomposition reconstructed from 31 fungal genomes.</title>
        <authorList>
            <person name="Floudas D."/>
            <person name="Binder M."/>
            <person name="Riley R."/>
            <person name="Barry K."/>
            <person name="Blanchette R.A."/>
            <person name="Henrissat B."/>
            <person name="Martinez A.T."/>
            <person name="Otillar R."/>
            <person name="Spatafora J.W."/>
            <person name="Yadav J.S."/>
            <person name="Aerts A."/>
            <person name="Benoit I."/>
            <person name="Boyd A."/>
            <person name="Carlson A."/>
            <person name="Copeland A."/>
            <person name="Coutinho P.M."/>
            <person name="de Vries R.P."/>
            <person name="Ferreira P."/>
            <person name="Findley K."/>
            <person name="Foster B."/>
            <person name="Gaskell J."/>
            <person name="Glotzer D."/>
            <person name="Gorecki P."/>
            <person name="Heitman J."/>
            <person name="Hesse C."/>
            <person name="Hori C."/>
            <person name="Igarashi K."/>
            <person name="Jurgens J.A."/>
            <person name="Kallen N."/>
            <person name="Kersten P."/>
            <person name="Kohler A."/>
            <person name="Kuees U."/>
            <person name="Kumar T.K.A."/>
            <person name="Kuo A."/>
            <person name="LaButti K."/>
            <person name="Larrondo L.F."/>
            <person name="Lindquist E."/>
            <person name="Ling A."/>
            <person name="Lombard V."/>
            <person name="Lucas S."/>
            <person name="Lundell T."/>
            <person name="Martin R."/>
            <person name="McLaughlin D.J."/>
            <person name="Morgenstern I."/>
            <person name="Morin E."/>
            <person name="Murat C."/>
            <person name="Nagy L.G."/>
            <person name="Nolan M."/>
            <person name="Ohm R.A."/>
            <person name="Patyshakuliyeva A."/>
            <person name="Rokas A."/>
            <person name="Ruiz-Duenas F.J."/>
            <person name="Sabat G."/>
            <person name="Salamov A."/>
            <person name="Samejima M."/>
            <person name="Schmutz J."/>
            <person name="Slot J.C."/>
            <person name="St John F."/>
            <person name="Stenlid J."/>
            <person name="Sun H."/>
            <person name="Sun S."/>
            <person name="Syed K."/>
            <person name="Tsang A."/>
            <person name="Wiebenga A."/>
            <person name="Young D."/>
            <person name="Pisabarro A."/>
            <person name="Eastwood D.C."/>
            <person name="Martin F."/>
            <person name="Cullen D."/>
            <person name="Grigoriev I.V."/>
            <person name="Hibbett D.S."/>
        </authorList>
    </citation>
    <scope>NUCLEOTIDE SEQUENCE [LARGE SCALE GENOMIC DNA]</scope>
    <source>
        <strain evidence="3">HHB-11173 SS5</strain>
    </source>
</reference>
<dbReference type="HOGENOM" id="CLU_114638_0_0_1"/>
<name>R7S4D2_PUNST</name>
<dbReference type="EMBL" id="JH687553">
    <property type="protein sequence ID" value="EIN04657.1"/>
    <property type="molecule type" value="Genomic_DNA"/>
</dbReference>
<feature type="compositionally biased region" description="Polar residues" evidence="1">
    <location>
        <begin position="90"/>
        <end position="100"/>
    </location>
</feature>
<protein>
    <submittedName>
        <fullName evidence="2">Uncharacterized protein</fullName>
    </submittedName>
</protein>
<feature type="compositionally biased region" description="Basic and acidic residues" evidence="1">
    <location>
        <begin position="44"/>
        <end position="81"/>
    </location>
</feature>
<keyword evidence="3" id="KW-1185">Reference proteome</keyword>
<dbReference type="AlphaFoldDB" id="R7S4D2"/>
<dbReference type="Proteomes" id="UP000054196">
    <property type="component" value="Unassembled WGS sequence"/>
</dbReference>
<sequence>MPTPTTQTQDAPPTAPGGEPYPEQKHAGAVGYGPEYHKGATFGDKMEGMKEELKGKVTKNPDRAQHGREMRTGVLKEKHEEDDVDPFASAQDQQQPSTPASGAGGDSEHQRAAAVAPEDTAKGQKQAAGERVQDQRVIDEAS</sequence>
<dbReference type="GeneID" id="18877568"/>
<proteinExistence type="predicted"/>
<feature type="region of interest" description="Disordered" evidence="1">
    <location>
        <begin position="1"/>
        <end position="142"/>
    </location>
</feature>
<feature type="compositionally biased region" description="Basic and acidic residues" evidence="1">
    <location>
        <begin position="131"/>
        <end position="142"/>
    </location>
</feature>
<evidence type="ECO:0000313" key="3">
    <source>
        <dbReference type="Proteomes" id="UP000054196"/>
    </source>
</evidence>
<dbReference type="KEGG" id="psq:PUNSTDRAFT_122712"/>
<dbReference type="eggNOG" id="ENOG502SSUT">
    <property type="taxonomic scope" value="Eukaryota"/>
</dbReference>
<dbReference type="OMA" id="QQGHERK"/>
<organism evidence="2 3">
    <name type="scientific">Punctularia strigosozonata (strain HHB-11173)</name>
    <name type="common">White-rot fungus</name>
    <dbReference type="NCBI Taxonomy" id="741275"/>
    <lineage>
        <taxon>Eukaryota</taxon>
        <taxon>Fungi</taxon>
        <taxon>Dikarya</taxon>
        <taxon>Basidiomycota</taxon>
        <taxon>Agaricomycotina</taxon>
        <taxon>Agaricomycetes</taxon>
        <taxon>Corticiales</taxon>
        <taxon>Punctulariaceae</taxon>
        <taxon>Punctularia</taxon>
    </lineage>
</organism>